<protein>
    <submittedName>
        <fullName evidence="1">Uncharacterized protein</fullName>
    </submittedName>
</protein>
<comment type="caution">
    <text evidence="1">The sequence shown here is derived from an EMBL/GenBank/DDBJ whole genome shotgun (WGS) entry which is preliminary data.</text>
</comment>
<reference evidence="1 2" key="1">
    <citation type="submission" date="2018-04" db="EMBL/GenBank/DDBJ databases">
        <title>Genomic Encyclopedia of Type Strains, Phase IV (KMG-IV): sequencing the most valuable type-strain genomes for metagenomic binning, comparative biology and taxonomic classification.</title>
        <authorList>
            <person name="Goeker M."/>
        </authorList>
    </citation>
    <scope>NUCLEOTIDE SEQUENCE [LARGE SCALE GENOMIC DNA]</scope>
    <source>
        <strain evidence="1 2">DSM 26588</strain>
    </source>
</reference>
<feature type="non-terminal residue" evidence="1">
    <location>
        <position position="36"/>
    </location>
</feature>
<organism evidence="1 2">
    <name type="scientific">Intestinimonas butyriciproducens</name>
    <dbReference type="NCBI Taxonomy" id="1297617"/>
    <lineage>
        <taxon>Bacteria</taxon>
        <taxon>Bacillati</taxon>
        <taxon>Bacillota</taxon>
        <taxon>Clostridia</taxon>
        <taxon>Eubacteriales</taxon>
        <taxon>Intestinimonas</taxon>
    </lineage>
</organism>
<sequence>MSGLNAMIGAGEAAQENLKEQYLREAMTTLLTGKGG</sequence>
<gene>
    <name evidence="1" type="ORF">C7373_1271</name>
</gene>
<dbReference type="EMBL" id="QEKK01000027">
    <property type="protein sequence ID" value="PVY45346.1"/>
    <property type="molecule type" value="Genomic_DNA"/>
</dbReference>
<dbReference type="AlphaFoldDB" id="A0A2U1B9K5"/>
<proteinExistence type="predicted"/>
<evidence type="ECO:0000313" key="1">
    <source>
        <dbReference type="EMBL" id="PVY45346.1"/>
    </source>
</evidence>
<evidence type="ECO:0000313" key="2">
    <source>
        <dbReference type="Proteomes" id="UP000245778"/>
    </source>
</evidence>
<accession>A0A2U1B9K5</accession>
<dbReference type="Proteomes" id="UP000245778">
    <property type="component" value="Unassembled WGS sequence"/>
</dbReference>
<name>A0A2U1B9K5_9FIRM</name>